<dbReference type="Proteomes" id="UP000192934">
    <property type="component" value="Chromosome I"/>
</dbReference>
<dbReference type="AlphaFoldDB" id="A0A1X7G6R4"/>
<name>A0A1X7G6R4_9SPHN</name>
<reference evidence="3" key="1">
    <citation type="submission" date="2017-04" db="EMBL/GenBank/DDBJ databases">
        <authorList>
            <person name="Varghese N."/>
            <person name="Submissions S."/>
        </authorList>
    </citation>
    <scope>NUCLEOTIDE SEQUENCE [LARGE SCALE GENOMIC DNA]</scope>
    <source>
        <strain evidence="3">Dd16</strain>
    </source>
</reference>
<sequence length="510" mass="55576">MQKYGLALLLLAGQPVGAQPVPGFFSDLPPYDVLLESGDAASQIATLMGEGVQPPCTLAPLDKALALTPSPGRPRGLIQYARAGCLSDKAQQPAARAAIDESVRLLPGYGAPLALAFMLYSFSDRPGPAADYLVRLIEINPDAALQVDDYSVSNLMSRLSDANDRRRLARLSEKLLEIGWMSDDLAQRATLATAVIEGRMDAGDVAGARALVETVAVPGKLYTMLSDRRYEALWPDIERWAGPQLGRLWQPYLRAAEGRWRASNNADAAKDYGDALLDAGHYDAILRDLLPLTQRKIDPKDDDGLIFLVPSIAAALARADRWDDIEALYQRMLAIWPLGGETNALNLSGNRAVYLFRAGKADAARQEIDRTIVEALRRREEVGAGALAAMALHRACILQKLGETEEALKARDIIGPSRRVMIADLMLCLDRPNDARDALIMALEDPAQRASAINFVQPGDFSPNDGMAGRTIRARQALARDPALLREVAKYGRVLDFELKAPPELEKVPL</sequence>
<feature type="chain" id="PRO_5012914217" description="Tetratricopeptide repeat protein" evidence="1">
    <location>
        <begin position="19"/>
        <end position="510"/>
    </location>
</feature>
<evidence type="ECO:0000313" key="3">
    <source>
        <dbReference type="Proteomes" id="UP000192934"/>
    </source>
</evidence>
<keyword evidence="3" id="KW-1185">Reference proteome</keyword>
<evidence type="ECO:0008006" key="4">
    <source>
        <dbReference type="Google" id="ProtNLM"/>
    </source>
</evidence>
<dbReference type="STRING" id="941907.SAMN06295910_1169"/>
<organism evidence="2 3">
    <name type="scientific">Allosphingosinicella indica</name>
    <dbReference type="NCBI Taxonomy" id="941907"/>
    <lineage>
        <taxon>Bacteria</taxon>
        <taxon>Pseudomonadati</taxon>
        <taxon>Pseudomonadota</taxon>
        <taxon>Alphaproteobacteria</taxon>
        <taxon>Sphingomonadales</taxon>
        <taxon>Sphingomonadaceae</taxon>
        <taxon>Allosphingosinicella</taxon>
    </lineage>
</organism>
<keyword evidence="1" id="KW-0732">Signal</keyword>
<dbReference type="InterPro" id="IPR011990">
    <property type="entry name" value="TPR-like_helical_dom_sf"/>
</dbReference>
<accession>A0A1X7G6R4</accession>
<evidence type="ECO:0000313" key="2">
    <source>
        <dbReference type="EMBL" id="SMF64155.1"/>
    </source>
</evidence>
<proteinExistence type="predicted"/>
<protein>
    <recommendedName>
        <fullName evidence="4">Tetratricopeptide repeat protein</fullName>
    </recommendedName>
</protein>
<evidence type="ECO:0000256" key="1">
    <source>
        <dbReference type="SAM" id="SignalP"/>
    </source>
</evidence>
<dbReference type="EMBL" id="LT840185">
    <property type="protein sequence ID" value="SMF64155.1"/>
    <property type="molecule type" value="Genomic_DNA"/>
</dbReference>
<dbReference type="Gene3D" id="1.25.40.10">
    <property type="entry name" value="Tetratricopeptide repeat domain"/>
    <property type="match status" value="1"/>
</dbReference>
<feature type="signal peptide" evidence="1">
    <location>
        <begin position="1"/>
        <end position="18"/>
    </location>
</feature>
<gene>
    <name evidence="2" type="ORF">SAMN06295910_1169</name>
</gene>
<dbReference type="SUPFAM" id="SSF48452">
    <property type="entry name" value="TPR-like"/>
    <property type="match status" value="1"/>
</dbReference>